<feature type="region of interest" description="Disordered" evidence="1">
    <location>
        <begin position="160"/>
        <end position="183"/>
    </location>
</feature>
<organism evidence="2 3">
    <name type="scientific">Euplotes crassus</name>
    <dbReference type="NCBI Taxonomy" id="5936"/>
    <lineage>
        <taxon>Eukaryota</taxon>
        <taxon>Sar</taxon>
        <taxon>Alveolata</taxon>
        <taxon>Ciliophora</taxon>
        <taxon>Intramacronucleata</taxon>
        <taxon>Spirotrichea</taxon>
        <taxon>Hypotrichia</taxon>
        <taxon>Euplotida</taxon>
        <taxon>Euplotidae</taxon>
        <taxon>Moneuplotes</taxon>
    </lineage>
</organism>
<name>A0AAD1Y138_EUPCR</name>
<feature type="compositionally biased region" description="Basic and acidic residues" evidence="1">
    <location>
        <begin position="215"/>
        <end position="226"/>
    </location>
</feature>
<sequence>MKKTGVLKSAMKKTPKYNADVEMDFKNPVSYNKSNTNRKHNQKVKESDNSIGLSSDSINGHYSSVYTNLNAKRMEMGGNFDSTTPSLRKSNKVLPGSSGKKSKRLKSQYKINGQNSIIKGFDVGKMSMRRDILTPKKMNKTSKANHFRSNFNDSYETRSFADSDTQSHKTMQARRKRMSKSTVYSKQQKQGFEVKNKSKMFKEGYNIHTEFPSLNERKQKTPGLDKRTRKKGNRSNRRTQRMLDHHYIDEANLQNNRKRNPSQNYEVKTEGYLPAIESLEGKSEYDGYQIDDGLSYTKGGKSVKSYRPHPLKDPSFGKNLKFSSVRISNMSKFKTLYLVNLREKMEECQKPAVPQERFVKIMDTNREISIPKLEQEEVEEEEEKDINIYSDSDQFEEEKVEIISSRATTPENIMIKRLRTKVAKGLHMQGKISMMPGAKPTSSMVKRKFEQSKDFKIALEMMSDLHTVDQFRNIQKSEFLTRNPFEDIDIMTCDIESYQTEEERKKMVEEIHTKHQKAYIKQCKKLNALPLPLLKKIKYDKFVLKNYQLNPAVTKAFGMSMHYLKDTLNGVILSNNNMKDSEIVLILEGMKYNPINSLIIENNKIGPLSLKSLCKIVCYDDGKWYASIAPKAKESLNRITRLELMKCDISQSLMTDFIEVLSKKNRRIEILKLSSFNFNKPMTANLGDYILENYCLKKLNLSWSEMMSDDMLFFMEKIKEIKHLQGLDISKIPIEGLNRIKVVEEIKEFIINNTSLTHLNMSCCNLLPDQLAILAEGIKKSKSLLSVHLSGNNLNEEGKNLLKDFLCRKKKKRDMFFAVNEDNEPDSPRTVVSMVSNRYDRKRLQNMKYDLYKQNQQKKLGLVLDNRGNFETVDDRIVVYRHLGHFEIKDGYTWKIHTSCWICDQWKYTCVIANPATIEGTFKDSSQINSKYYHQKIMDSNTERDFKKIEGSPNLKIAGTFSNWKCKEMMKIDKFYDCLIRNKLPKKRIYIEEKEDLISRISRILNIEIYTKFRNTKCFASQKRETAIERLVVKTAYKREGKTRGNKLNLLAMETPVPSYAFKDVRPVSRLQKKLMEGIKKTSHFNWFFAKEHGKFALFRSFKYGAIFSTEIEKKLELDNAHFMVSMKELGEDHKELKESTNENEDLSDYYVFATFMPPGDSKVIVSSEDIHDETSYYCCESIVPIRTEEILLHQKRTKKKFEVRQFEKHKSVFRDWHEDTNETLKSTFQIDISKTRLRKYTVRPRVYEEVCDILLVNYQRLKEIFNHCIGISSYPHMSWLEFTKLCTHWKLPDRNNCLMSTIDTCFIAANFDENTESNSPRKRFLCRHEFLEVLVRIADEKYRKSGICKTLPTALGHLLNHNLFKHSNFIQNAQKFRDENLWTIRIDDLMFANMANIRNIYNMILIKPNIVCTLERVEELCKQLDLSISTKMVKLAFSLCKMTISDDIVDREKYLCISFVEFLEFISRLAQLLFKKNKSMPLFDKIIYILQKMFRLIPAEAIKPETEYFLESESDDEEY</sequence>
<comment type="caution">
    <text evidence="2">The sequence shown here is derived from an EMBL/GenBank/DDBJ whole genome shotgun (WGS) entry which is preliminary data.</text>
</comment>
<evidence type="ECO:0000313" key="2">
    <source>
        <dbReference type="EMBL" id="CAI2383248.1"/>
    </source>
</evidence>
<dbReference type="EMBL" id="CAMPGE010025497">
    <property type="protein sequence ID" value="CAI2383248.1"/>
    <property type="molecule type" value="Genomic_DNA"/>
</dbReference>
<keyword evidence="3" id="KW-1185">Reference proteome</keyword>
<feature type="region of interest" description="Disordered" evidence="1">
    <location>
        <begin position="77"/>
        <end position="105"/>
    </location>
</feature>
<dbReference type="Proteomes" id="UP001295684">
    <property type="component" value="Unassembled WGS sequence"/>
</dbReference>
<gene>
    <name evidence="2" type="ORF">ECRASSUSDP1_LOCUS24743</name>
</gene>
<dbReference type="PANTHER" id="PTHR24114:SF2">
    <property type="entry name" value="F-BOX DOMAIN-CONTAINING PROTEIN-RELATED"/>
    <property type="match status" value="1"/>
</dbReference>
<feature type="region of interest" description="Disordered" evidence="1">
    <location>
        <begin position="31"/>
        <end position="52"/>
    </location>
</feature>
<feature type="compositionally biased region" description="Basic residues" evidence="1">
    <location>
        <begin position="227"/>
        <end position="240"/>
    </location>
</feature>
<evidence type="ECO:0000256" key="1">
    <source>
        <dbReference type="SAM" id="MobiDB-lite"/>
    </source>
</evidence>
<dbReference type="Gene3D" id="3.80.10.10">
    <property type="entry name" value="Ribonuclease Inhibitor"/>
    <property type="match status" value="1"/>
</dbReference>
<feature type="region of interest" description="Disordered" evidence="1">
    <location>
        <begin position="210"/>
        <end position="243"/>
    </location>
</feature>
<dbReference type="PANTHER" id="PTHR24114">
    <property type="entry name" value="LEUCINE RICH REPEAT FAMILY PROTEIN"/>
    <property type="match status" value="1"/>
</dbReference>
<reference evidence="2" key="1">
    <citation type="submission" date="2023-07" db="EMBL/GenBank/DDBJ databases">
        <authorList>
            <consortium name="AG Swart"/>
            <person name="Singh M."/>
            <person name="Singh A."/>
            <person name="Seah K."/>
            <person name="Emmerich C."/>
        </authorList>
    </citation>
    <scope>NUCLEOTIDE SEQUENCE</scope>
    <source>
        <strain evidence="2">DP1</strain>
    </source>
</reference>
<protein>
    <submittedName>
        <fullName evidence="2">Uncharacterized protein</fullName>
    </submittedName>
</protein>
<evidence type="ECO:0000313" key="3">
    <source>
        <dbReference type="Proteomes" id="UP001295684"/>
    </source>
</evidence>
<dbReference type="InterPro" id="IPR052394">
    <property type="entry name" value="LRR-containing"/>
</dbReference>
<accession>A0AAD1Y138</accession>
<proteinExistence type="predicted"/>
<dbReference type="InterPro" id="IPR032675">
    <property type="entry name" value="LRR_dom_sf"/>
</dbReference>
<dbReference type="SUPFAM" id="SSF52047">
    <property type="entry name" value="RNI-like"/>
    <property type="match status" value="1"/>
</dbReference>